<dbReference type="Gene3D" id="3.40.50.720">
    <property type="entry name" value="NAD(P)-binding Rossmann-like Domain"/>
    <property type="match status" value="1"/>
</dbReference>
<dbReference type="GO" id="GO:0016620">
    <property type="term" value="F:oxidoreductase activity, acting on the aldehyde or oxo group of donors, NAD or NADP as acceptor"/>
    <property type="evidence" value="ECO:0007669"/>
    <property type="project" value="InterPro"/>
</dbReference>
<organism evidence="3 4">
    <name type="scientific">Actinosynnema pretiosum</name>
    <dbReference type="NCBI Taxonomy" id="42197"/>
    <lineage>
        <taxon>Bacteria</taxon>
        <taxon>Bacillati</taxon>
        <taxon>Actinomycetota</taxon>
        <taxon>Actinomycetes</taxon>
        <taxon>Pseudonocardiales</taxon>
        <taxon>Pseudonocardiaceae</taxon>
        <taxon>Actinosynnema</taxon>
    </lineage>
</organism>
<dbReference type="InterPro" id="IPR036291">
    <property type="entry name" value="NAD(P)-bd_dom_sf"/>
</dbReference>
<dbReference type="SUPFAM" id="SSF55347">
    <property type="entry name" value="Glyceraldehyde-3-phosphate dehydrogenase-like, C-terminal domain"/>
    <property type="match status" value="1"/>
</dbReference>
<gene>
    <name evidence="3" type="ORF">CNX65_08060</name>
</gene>
<dbReference type="PIRSF" id="PIRSF000148">
    <property type="entry name" value="ASA_dh"/>
    <property type="match status" value="1"/>
</dbReference>
<name>A0A290Z2K8_9PSEU</name>
<dbReference type="InterPro" id="IPR000534">
    <property type="entry name" value="Semialdehyde_DH_NAD-bd"/>
</dbReference>
<evidence type="ECO:0000259" key="2">
    <source>
        <dbReference type="SMART" id="SM00859"/>
    </source>
</evidence>
<dbReference type="InterPro" id="IPR012280">
    <property type="entry name" value="Semialdhyde_DH_dimer_dom"/>
</dbReference>
<dbReference type="GO" id="GO:0008652">
    <property type="term" value="P:amino acid biosynthetic process"/>
    <property type="evidence" value="ECO:0007669"/>
    <property type="project" value="InterPro"/>
</dbReference>
<dbReference type="AlphaFoldDB" id="A0A290Z2K8"/>
<feature type="domain" description="Semialdehyde dehydrogenase NAD-binding" evidence="2">
    <location>
        <begin position="11"/>
        <end position="128"/>
    </location>
</feature>
<dbReference type="GO" id="GO:0051287">
    <property type="term" value="F:NAD binding"/>
    <property type="evidence" value="ECO:0007669"/>
    <property type="project" value="InterPro"/>
</dbReference>
<dbReference type="Pfam" id="PF01118">
    <property type="entry name" value="Semialdhyde_dh"/>
    <property type="match status" value="1"/>
</dbReference>
<dbReference type="Pfam" id="PF02774">
    <property type="entry name" value="Semialdhyde_dhC"/>
    <property type="match status" value="1"/>
</dbReference>
<sequence length="357" mass="37685">MVISAASAPPRLVVVGATGALGSALLELVVEKRFPHRELVLCASPRSTGRRVVVDGALHQVRYASADDVALAADDIVFLCADRDVSLKWADAARAAGALAIDLSGAFHRDLDVPLVVPEVNGHLLERPVGDGLIASPSPMATALTRLLHRVQETYGVRQVVASTYQAATHLGRQGVEELLEGAELALQDPDAELPAHSTPFPLAFNVVPAVGGVLHNRFTTEEQRLVGETRRVLGLPWLNITATCVHVPVVSSDSAAVLVEAESPVSRADLVALLGSLPRVRVYDADQLEATGPTPLTAADPDVLHVGRVRVTPHDPRSVWLWITFDSLRASGALNALNVASLALSVAGRGRAGRTA</sequence>
<dbReference type="Gene3D" id="3.30.360.10">
    <property type="entry name" value="Dihydrodipicolinate Reductase, domain 2"/>
    <property type="match status" value="1"/>
</dbReference>
<comment type="similarity">
    <text evidence="1">Belongs to the aspartate-semialdehyde dehydrogenase family.</text>
</comment>
<proteinExistence type="inferred from homology"/>
<dbReference type="GO" id="GO:0046983">
    <property type="term" value="F:protein dimerization activity"/>
    <property type="evidence" value="ECO:0007669"/>
    <property type="project" value="InterPro"/>
</dbReference>
<protein>
    <submittedName>
        <fullName evidence="3">Aspartate-semialdehyde dehydrogenase</fullName>
    </submittedName>
</protein>
<accession>A0A290Z2K8</accession>
<dbReference type="KEGG" id="apre:CNX65_08060"/>
<reference evidence="3" key="1">
    <citation type="submission" date="2017-09" db="EMBL/GenBank/DDBJ databases">
        <title>Complete Genome Sequence of ansamitocin-producing Bacterium Actinosynnema pretiosum X47.</title>
        <authorList>
            <person name="Cao G."/>
            <person name="Zong G."/>
            <person name="Zhong C."/>
            <person name="Fu J."/>
        </authorList>
    </citation>
    <scope>NUCLEOTIDE SEQUENCE [LARGE SCALE GENOMIC DNA]</scope>
    <source>
        <strain evidence="3">X47</strain>
    </source>
</reference>
<dbReference type="RefSeq" id="WP_096492199.1">
    <property type="nucleotide sequence ID" value="NZ_CP023445.1"/>
</dbReference>
<evidence type="ECO:0000313" key="3">
    <source>
        <dbReference type="EMBL" id="ATE53248.1"/>
    </source>
</evidence>
<dbReference type="PANTHER" id="PTHR46278:SF2">
    <property type="entry name" value="ASPARTATE-SEMIALDEHYDE DEHYDROGENASE"/>
    <property type="match status" value="1"/>
</dbReference>
<dbReference type="NCBIfam" id="NF011456">
    <property type="entry name" value="PRK14874.1"/>
    <property type="match status" value="1"/>
</dbReference>
<dbReference type="PANTHER" id="PTHR46278">
    <property type="entry name" value="DEHYDROGENASE, PUTATIVE-RELATED"/>
    <property type="match status" value="1"/>
</dbReference>
<dbReference type="EMBL" id="CP023445">
    <property type="protein sequence ID" value="ATE53248.1"/>
    <property type="molecule type" value="Genomic_DNA"/>
</dbReference>
<dbReference type="SUPFAM" id="SSF51735">
    <property type="entry name" value="NAD(P)-binding Rossmann-fold domains"/>
    <property type="match status" value="1"/>
</dbReference>
<evidence type="ECO:0000256" key="1">
    <source>
        <dbReference type="ARBA" id="ARBA00010584"/>
    </source>
</evidence>
<keyword evidence="4" id="KW-1185">Reference proteome</keyword>
<dbReference type="SMART" id="SM00859">
    <property type="entry name" value="Semialdhyde_dh"/>
    <property type="match status" value="1"/>
</dbReference>
<dbReference type="Proteomes" id="UP000218505">
    <property type="component" value="Chromosome"/>
</dbReference>
<evidence type="ECO:0000313" key="4">
    <source>
        <dbReference type="Proteomes" id="UP000218505"/>
    </source>
</evidence>